<evidence type="ECO:0000313" key="1">
    <source>
        <dbReference type="EMBL" id="ANY78086.1"/>
    </source>
</evidence>
<dbReference type="RefSeq" id="WP_099509077.1">
    <property type="nucleotide sequence ID" value="NZ_CP016616.1"/>
</dbReference>
<sequence>MEKLDEIDLQDGRSGTVVYVSSDHAMIIVKVGPELIDYEIGENSLMELSRMTLGPEDLANRLIEGTKWAADADIQR</sequence>
<dbReference type="AlphaFoldDB" id="A0A1B2EDL3"/>
<reference evidence="1" key="1">
    <citation type="submission" date="2016-07" db="EMBL/GenBank/DDBJ databases">
        <title>Microvirga ossetica sp. nov. a new species of rhizobia isolated from root nodules of the legume species Vicia alpestris Steven originated from North Ossetia region in the Caucasus.</title>
        <authorList>
            <person name="Safronova V.I."/>
            <person name="Kuznetsova I.G."/>
            <person name="Sazanova A.L."/>
            <person name="Belimov A."/>
            <person name="Andronov E."/>
            <person name="Osledkin Y.S."/>
            <person name="Onishchuk O.P."/>
            <person name="Kurchak O.N."/>
            <person name="Shaposhnikov A.I."/>
            <person name="Willems A."/>
            <person name="Tikhonovich I.A."/>
        </authorList>
    </citation>
    <scope>NUCLEOTIDE SEQUENCE [LARGE SCALE GENOMIC DNA]</scope>
    <source>
        <strain evidence="1">V5/3M</strain>
    </source>
</reference>
<name>A0A1B2EDL3_9HYPH</name>
<dbReference type="OrthoDB" id="8021008at2"/>
<proteinExistence type="predicted"/>
<accession>A0A1B2EDL3</accession>
<dbReference type="EMBL" id="CP016616">
    <property type="protein sequence ID" value="ANY78086.1"/>
    <property type="molecule type" value="Genomic_DNA"/>
</dbReference>
<protein>
    <submittedName>
        <fullName evidence="1">Uncharacterized protein</fullName>
    </submittedName>
</protein>
<gene>
    <name evidence="1" type="ORF">BB934_07430</name>
</gene>
<organism evidence="1">
    <name type="scientific">Microvirga ossetica</name>
    <dbReference type="NCBI Taxonomy" id="1882682"/>
    <lineage>
        <taxon>Bacteria</taxon>
        <taxon>Pseudomonadati</taxon>
        <taxon>Pseudomonadota</taxon>
        <taxon>Alphaproteobacteria</taxon>
        <taxon>Hyphomicrobiales</taxon>
        <taxon>Methylobacteriaceae</taxon>
        <taxon>Microvirga</taxon>
    </lineage>
</organism>
<dbReference type="KEGG" id="moc:BB934_07430"/>